<evidence type="ECO:0000313" key="2">
    <source>
        <dbReference type="EMBL" id="TLE01383.1"/>
    </source>
</evidence>
<dbReference type="Pfam" id="PF04519">
    <property type="entry name" value="Bactofilin"/>
    <property type="match status" value="1"/>
</dbReference>
<proteinExistence type="inferred from homology"/>
<reference evidence="2 3" key="1">
    <citation type="journal article" date="2014" name="Genome Announc.">
        <title>Draft genome sequences of eight enterohepatic helicobacter species isolated from both laboratory and wild rodents.</title>
        <authorList>
            <person name="Sheh A."/>
            <person name="Shen Z."/>
            <person name="Fox J.G."/>
        </authorList>
    </citation>
    <scope>NUCLEOTIDE SEQUENCE [LARGE SCALE GENOMIC DNA]</scope>
    <source>
        <strain evidence="2 3">ST1</strain>
    </source>
</reference>
<dbReference type="PANTHER" id="PTHR35024">
    <property type="entry name" value="HYPOTHETICAL CYTOSOLIC PROTEIN"/>
    <property type="match status" value="1"/>
</dbReference>
<dbReference type="OrthoDB" id="5327254at2"/>
<organism evidence="2 3">
    <name type="scientific">Helicobacter muridarum</name>
    <dbReference type="NCBI Taxonomy" id="216"/>
    <lineage>
        <taxon>Bacteria</taxon>
        <taxon>Pseudomonadati</taxon>
        <taxon>Campylobacterota</taxon>
        <taxon>Epsilonproteobacteria</taxon>
        <taxon>Campylobacterales</taxon>
        <taxon>Helicobacteraceae</taxon>
        <taxon>Helicobacter</taxon>
    </lineage>
</organism>
<comment type="caution">
    <text evidence="2">The sequence shown here is derived from an EMBL/GenBank/DDBJ whole genome shotgun (WGS) entry which is preliminary data.</text>
</comment>
<evidence type="ECO:0000313" key="3">
    <source>
        <dbReference type="Proteomes" id="UP000029922"/>
    </source>
</evidence>
<dbReference type="InterPro" id="IPR007607">
    <property type="entry name" value="BacA/B"/>
</dbReference>
<name>A0A4V6YSF3_9HELI</name>
<dbReference type="PANTHER" id="PTHR35024:SF4">
    <property type="entry name" value="POLYMER-FORMING CYTOSKELETAL PROTEIN"/>
    <property type="match status" value="1"/>
</dbReference>
<evidence type="ECO:0000256" key="1">
    <source>
        <dbReference type="ARBA" id="ARBA00044755"/>
    </source>
</evidence>
<accession>A0A4V6YSF3</accession>
<protein>
    <submittedName>
        <fullName evidence="2">Polymer-forming cytoskeletal family protein</fullName>
    </submittedName>
</protein>
<comment type="similarity">
    <text evidence="1">Belongs to the bactofilin family.</text>
</comment>
<gene>
    <name evidence="2" type="ORF">LS73_001500</name>
</gene>
<dbReference type="STRING" id="216.LS73_02435"/>
<dbReference type="EMBL" id="JRPD02000002">
    <property type="protein sequence ID" value="TLE01383.1"/>
    <property type="molecule type" value="Genomic_DNA"/>
</dbReference>
<sequence>MAFFAGVNKQSNGDEADVATVIASNTKFKGEINTDYHLTIDGEFEGTIRSKNTVMIGKTGVIIGDIFAQKVIVSGKVVSNVEAEIVEIMPGGRLEGMITVDELVVERKGIFLGQSRNAQKDDIKLLSGAAKIEPTKLKTKDL</sequence>
<dbReference type="Proteomes" id="UP000029922">
    <property type="component" value="Unassembled WGS sequence"/>
</dbReference>
<dbReference type="AlphaFoldDB" id="A0A4V6YSF3"/>
<dbReference type="RefSeq" id="WP_034557135.1">
    <property type="nucleotide sequence ID" value="NZ_FZML01000017.1"/>
</dbReference>